<gene>
    <name evidence="1" type="ORF">DA73_0400039765</name>
</gene>
<dbReference type="EMBL" id="JHEG04000002">
    <property type="protein sequence ID" value="KAF3883848.1"/>
    <property type="molecule type" value="Genomic_DNA"/>
</dbReference>
<keyword evidence="2" id="KW-1185">Reference proteome</keyword>
<accession>A0A8S9SV73</accession>
<name>A0A8S9SV73_9CYAN</name>
<organism evidence="1 2">
    <name type="scientific">Tolypothrix bouteillei VB521301</name>
    <dbReference type="NCBI Taxonomy" id="1479485"/>
    <lineage>
        <taxon>Bacteria</taxon>
        <taxon>Bacillati</taxon>
        <taxon>Cyanobacteriota</taxon>
        <taxon>Cyanophyceae</taxon>
        <taxon>Nostocales</taxon>
        <taxon>Tolypothrichaceae</taxon>
        <taxon>Tolypothrix</taxon>
    </lineage>
</organism>
<proteinExistence type="predicted"/>
<evidence type="ECO:0000313" key="2">
    <source>
        <dbReference type="Proteomes" id="UP000029738"/>
    </source>
</evidence>
<protein>
    <submittedName>
        <fullName evidence="1">Uncharacterized protein</fullName>
    </submittedName>
</protein>
<dbReference type="AlphaFoldDB" id="A0A8S9SV73"/>
<sequence>MSPNDFIFTKMTRSPDLKKDQFCSEEGHGELVLTKQQIYDANESQILTRIHG</sequence>
<dbReference type="Proteomes" id="UP000029738">
    <property type="component" value="Unassembled WGS sequence"/>
</dbReference>
<comment type="caution">
    <text evidence="1">The sequence shown here is derived from an EMBL/GenBank/DDBJ whole genome shotgun (WGS) entry which is preliminary data.</text>
</comment>
<dbReference type="RefSeq" id="WP_153021511.1">
    <property type="nucleotide sequence ID" value="NZ_JHEG04000002.1"/>
</dbReference>
<evidence type="ECO:0000313" key="1">
    <source>
        <dbReference type="EMBL" id="KAF3883848.1"/>
    </source>
</evidence>
<reference evidence="1" key="2">
    <citation type="submission" date="2019-11" db="EMBL/GenBank/DDBJ databases">
        <title>Improved Assembly of Tolypothrix boutellei genome.</title>
        <authorList>
            <person name="Sarangi A.N."/>
            <person name="Mukherjee M."/>
            <person name="Ghosh S."/>
            <person name="Singh D."/>
            <person name="Das A."/>
            <person name="Kant S."/>
            <person name="Prusty A."/>
            <person name="Tripathy S."/>
        </authorList>
    </citation>
    <scope>NUCLEOTIDE SEQUENCE</scope>
    <source>
        <strain evidence="1">VB521301</strain>
    </source>
</reference>
<reference evidence="1" key="1">
    <citation type="journal article" date="2015" name="Genome Announc.">
        <title>Draft Genome Sequence of Tolypothrix boutellei Strain VB521301.</title>
        <authorList>
            <person name="Chandrababunaidu M.M."/>
            <person name="Singh D."/>
            <person name="Sen D."/>
            <person name="Bhan S."/>
            <person name="Das S."/>
            <person name="Gupta A."/>
            <person name="Adhikary S.P."/>
            <person name="Tripathy S."/>
        </authorList>
    </citation>
    <scope>NUCLEOTIDE SEQUENCE</scope>
    <source>
        <strain evidence="1">VB521301</strain>
    </source>
</reference>